<feature type="transmembrane region" description="Helical" evidence="5">
    <location>
        <begin position="60"/>
        <end position="83"/>
    </location>
</feature>
<dbReference type="PANTHER" id="PTHR43066">
    <property type="entry name" value="RHOMBOID-RELATED PROTEIN"/>
    <property type="match status" value="1"/>
</dbReference>
<feature type="transmembrane region" description="Helical" evidence="5">
    <location>
        <begin position="95"/>
        <end position="116"/>
    </location>
</feature>
<dbReference type="Pfam" id="PF01694">
    <property type="entry name" value="Rhomboid"/>
    <property type="match status" value="1"/>
</dbReference>
<dbReference type="GO" id="GO:0006508">
    <property type="term" value="P:proteolysis"/>
    <property type="evidence" value="ECO:0007669"/>
    <property type="project" value="UniProtKB-KW"/>
</dbReference>
<comment type="subcellular location">
    <subcellularLocation>
        <location evidence="1">Membrane</location>
        <topology evidence="1">Multi-pass membrane protein</topology>
    </subcellularLocation>
</comment>
<name>A0ABS5JP38_9BACT</name>
<comment type="caution">
    <text evidence="7">The sequence shown here is derived from an EMBL/GenBank/DDBJ whole genome shotgun (WGS) entry which is preliminary data.</text>
</comment>
<dbReference type="RefSeq" id="WP_212211974.1">
    <property type="nucleotide sequence ID" value="NZ_JAGUCO010000001.1"/>
</dbReference>
<keyword evidence="4 5" id="KW-0472">Membrane</keyword>
<evidence type="ECO:0000256" key="2">
    <source>
        <dbReference type="ARBA" id="ARBA00022692"/>
    </source>
</evidence>
<reference evidence="7 8" key="1">
    <citation type="journal article" date="2015" name="Int. J. Syst. Evol. Microbiol.">
        <title>Carboxylicivirga linearis sp. nov., isolated from a sea cucumber culture pond.</title>
        <authorList>
            <person name="Wang F.Q."/>
            <person name="Zhou Y.X."/>
            <person name="Lin X.Z."/>
            <person name="Chen G.J."/>
            <person name="Du Z.J."/>
        </authorList>
    </citation>
    <scope>NUCLEOTIDE SEQUENCE [LARGE SCALE GENOMIC DNA]</scope>
    <source>
        <strain evidence="7 8">FB218</strain>
    </source>
</reference>
<evidence type="ECO:0000313" key="8">
    <source>
        <dbReference type="Proteomes" id="UP000708576"/>
    </source>
</evidence>
<feature type="transmembrane region" description="Helical" evidence="5">
    <location>
        <begin position="158"/>
        <end position="178"/>
    </location>
</feature>
<keyword evidence="8" id="KW-1185">Reference proteome</keyword>
<proteinExistence type="predicted"/>
<gene>
    <name evidence="7" type="ORF">KEM10_00230</name>
</gene>
<dbReference type="PANTHER" id="PTHR43066:SF11">
    <property type="entry name" value="PEPTIDASE S54 RHOMBOID DOMAIN-CONTAINING PROTEIN"/>
    <property type="match status" value="1"/>
</dbReference>
<keyword evidence="3 5" id="KW-1133">Transmembrane helix</keyword>
<organism evidence="7 8">
    <name type="scientific">Carboxylicivirga linearis</name>
    <dbReference type="NCBI Taxonomy" id="1628157"/>
    <lineage>
        <taxon>Bacteria</taxon>
        <taxon>Pseudomonadati</taxon>
        <taxon>Bacteroidota</taxon>
        <taxon>Bacteroidia</taxon>
        <taxon>Marinilabiliales</taxon>
        <taxon>Marinilabiliaceae</taxon>
        <taxon>Carboxylicivirga</taxon>
    </lineage>
</organism>
<feature type="domain" description="Peptidase S54 rhomboid" evidence="6">
    <location>
        <begin position="58"/>
        <end position="237"/>
    </location>
</feature>
<dbReference type="Gene3D" id="1.20.1540.10">
    <property type="entry name" value="Rhomboid-like"/>
    <property type="match status" value="1"/>
</dbReference>
<evidence type="ECO:0000259" key="6">
    <source>
        <dbReference type="Pfam" id="PF01694"/>
    </source>
</evidence>
<evidence type="ECO:0000256" key="1">
    <source>
        <dbReference type="ARBA" id="ARBA00004141"/>
    </source>
</evidence>
<dbReference type="GO" id="GO:0008233">
    <property type="term" value="F:peptidase activity"/>
    <property type="evidence" value="ECO:0007669"/>
    <property type="project" value="UniProtKB-KW"/>
</dbReference>
<dbReference type="Proteomes" id="UP000708576">
    <property type="component" value="Unassembled WGS sequence"/>
</dbReference>
<protein>
    <submittedName>
        <fullName evidence="7">Rhomboid family intramembrane serine protease</fullName>
    </submittedName>
</protein>
<dbReference type="SUPFAM" id="SSF144091">
    <property type="entry name" value="Rhomboid-like"/>
    <property type="match status" value="1"/>
</dbReference>
<evidence type="ECO:0000256" key="4">
    <source>
        <dbReference type="ARBA" id="ARBA00023136"/>
    </source>
</evidence>
<keyword evidence="7" id="KW-0378">Hydrolase</keyword>
<dbReference type="InterPro" id="IPR035952">
    <property type="entry name" value="Rhomboid-like_sf"/>
</dbReference>
<dbReference type="InterPro" id="IPR022764">
    <property type="entry name" value="Peptidase_S54_rhomboid_dom"/>
</dbReference>
<feature type="transmembrane region" description="Helical" evidence="5">
    <location>
        <begin position="199"/>
        <end position="218"/>
    </location>
</feature>
<keyword evidence="2 5" id="KW-0812">Transmembrane</keyword>
<dbReference type="EMBL" id="JAGUCO010000001">
    <property type="protein sequence ID" value="MBS2096679.1"/>
    <property type="molecule type" value="Genomic_DNA"/>
</dbReference>
<sequence length="245" mass="27468">MNYRPSPFAGLPPVTKNLLIINAIFLLATWVAENTFGINLNTYLGLHLPSSELFNPAQLGTYMFMHGGFMHLFFNMFAVFMFGRVLEVYWGPKKFFTFYIITGIGAAAINIGANYIDYFSTLSQLSDQQYQIVMEKGAEAMRNYQNFTDPLMGKFNKILNGPTVGASGAVFGILLAFGMLFPNTELMLLFPPIPLKAKYFVIIYGVVELFMGVANFSFDNVAHFAHLGGMAFGFILIKYWQKKGV</sequence>
<feature type="transmembrane region" description="Helical" evidence="5">
    <location>
        <begin position="20"/>
        <end position="40"/>
    </location>
</feature>
<keyword evidence="7" id="KW-0645">Protease</keyword>
<evidence type="ECO:0000256" key="3">
    <source>
        <dbReference type="ARBA" id="ARBA00022989"/>
    </source>
</evidence>
<evidence type="ECO:0000313" key="7">
    <source>
        <dbReference type="EMBL" id="MBS2096679.1"/>
    </source>
</evidence>
<feature type="transmembrane region" description="Helical" evidence="5">
    <location>
        <begin position="224"/>
        <end position="240"/>
    </location>
</feature>
<accession>A0ABS5JP38</accession>
<evidence type="ECO:0000256" key="5">
    <source>
        <dbReference type="SAM" id="Phobius"/>
    </source>
</evidence>